<dbReference type="PANTHER" id="PTHR36933">
    <property type="entry name" value="SLL0788 PROTEIN"/>
    <property type="match status" value="1"/>
</dbReference>
<dbReference type="InterPro" id="IPR005183">
    <property type="entry name" value="DUF305_CopM-like"/>
</dbReference>
<dbReference type="PANTHER" id="PTHR36933:SF1">
    <property type="entry name" value="SLL0788 PROTEIN"/>
    <property type="match status" value="1"/>
</dbReference>
<feature type="domain" description="DUF305" evidence="2">
    <location>
        <begin position="26"/>
        <end position="119"/>
    </location>
</feature>
<evidence type="ECO:0000313" key="3">
    <source>
        <dbReference type="EMBL" id="AHF76700.1"/>
    </source>
</evidence>
<dbReference type="RefSeq" id="WP_025421836.1">
    <property type="nucleotide sequence ID" value="NZ_CAUIKD010000158.1"/>
</dbReference>
<keyword evidence="4" id="KW-1185">Reference proteome</keyword>
<dbReference type="HOGENOM" id="CLU_074343_4_3_6"/>
<dbReference type="AlphaFoldDB" id="W0HWW7"/>
<dbReference type="Proteomes" id="UP000019028">
    <property type="component" value="Chromosome"/>
</dbReference>
<sequence>MRKLPFFPLLMLMIPLLAGAADTHHEMAGMNEENNSGTLSAASKAYLDSMKNMHQQMDAGVRADDPDVAFAQGMIPHHEGAIHMAEVELKYGKDPAMRKLAENVISAQKAEIATMQQWLAAHGQKK</sequence>
<evidence type="ECO:0000256" key="1">
    <source>
        <dbReference type="SAM" id="SignalP"/>
    </source>
</evidence>
<dbReference type="Pfam" id="PF03713">
    <property type="entry name" value="DUF305"/>
    <property type="match status" value="1"/>
</dbReference>
<protein>
    <recommendedName>
        <fullName evidence="2">DUF305 domain-containing protein</fullName>
    </recommendedName>
</protein>
<name>W0HWW7_9GAMM</name>
<dbReference type="PATRIC" id="fig|1239307.3.peg.1791"/>
<dbReference type="EMBL" id="CP006569">
    <property type="protein sequence ID" value="AHF76700.1"/>
    <property type="molecule type" value="Genomic_DNA"/>
</dbReference>
<dbReference type="OrthoDB" id="8603558at2"/>
<evidence type="ECO:0000313" key="4">
    <source>
        <dbReference type="Proteomes" id="UP000019028"/>
    </source>
</evidence>
<feature type="chain" id="PRO_5004789866" description="DUF305 domain-containing protein" evidence="1">
    <location>
        <begin position="21"/>
        <end position="126"/>
    </location>
</feature>
<gene>
    <name evidence="3" type="ORF">Sant_1645</name>
</gene>
<feature type="signal peptide" evidence="1">
    <location>
        <begin position="1"/>
        <end position="20"/>
    </location>
</feature>
<accession>W0HWW7</accession>
<dbReference type="KEGG" id="sod:Sant_1645"/>
<dbReference type="InterPro" id="IPR012347">
    <property type="entry name" value="Ferritin-like"/>
</dbReference>
<keyword evidence="1" id="KW-0732">Signal</keyword>
<evidence type="ECO:0000259" key="2">
    <source>
        <dbReference type="Pfam" id="PF03713"/>
    </source>
</evidence>
<reference evidence="3 4" key="1">
    <citation type="journal article" date="2014" name="Genome Biol. Evol.">
        <title>Genome degeneration and adaptation in a nascent stage of symbiosis.</title>
        <authorList>
            <person name="Oakeson K.F."/>
            <person name="Gil R."/>
            <person name="Clayton A.L."/>
            <person name="Dunn D.M."/>
            <person name="von Niederhausern A.C."/>
            <person name="Hamil C."/>
            <person name="Aoyagi A."/>
            <person name="Duval B."/>
            <person name="Baca A."/>
            <person name="Silva F.J."/>
            <person name="Vallier A."/>
            <person name="Jackson D.G."/>
            <person name="Latorre A."/>
            <person name="Weiss R.B."/>
            <person name="Heddi A."/>
            <person name="Moya A."/>
            <person name="Dale C."/>
        </authorList>
    </citation>
    <scope>NUCLEOTIDE SEQUENCE [LARGE SCALE GENOMIC DNA]</scope>
    <source>
        <strain evidence="3 4">HS1</strain>
    </source>
</reference>
<proteinExistence type="predicted"/>
<dbReference type="Gene3D" id="1.20.1260.10">
    <property type="match status" value="1"/>
</dbReference>
<organism evidence="3 4">
    <name type="scientific">Sodalis praecaptivus</name>
    <dbReference type="NCBI Taxonomy" id="1239307"/>
    <lineage>
        <taxon>Bacteria</taxon>
        <taxon>Pseudomonadati</taxon>
        <taxon>Pseudomonadota</taxon>
        <taxon>Gammaproteobacteria</taxon>
        <taxon>Enterobacterales</taxon>
        <taxon>Bruguierivoracaceae</taxon>
        <taxon>Sodalis</taxon>
    </lineage>
</organism>